<evidence type="ECO:0000313" key="2">
    <source>
        <dbReference type="Proteomes" id="UP001139157"/>
    </source>
</evidence>
<organism evidence="1 2">
    <name type="scientific">Nocardia pulmonis</name>
    <dbReference type="NCBI Taxonomy" id="2951408"/>
    <lineage>
        <taxon>Bacteria</taxon>
        <taxon>Bacillati</taxon>
        <taxon>Actinomycetota</taxon>
        <taxon>Actinomycetes</taxon>
        <taxon>Mycobacteriales</taxon>
        <taxon>Nocardiaceae</taxon>
        <taxon>Nocardia</taxon>
    </lineage>
</organism>
<comment type="caution">
    <text evidence="1">The sequence shown here is derived from an EMBL/GenBank/DDBJ whole genome shotgun (WGS) entry which is preliminary data.</text>
</comment>
<dbReference type="EMBL" id="JAMRXG010000008">
    <property type="protein sequence ID" value="MCM6775710.1"/>
    <property type="molecule type" value="Genomic_DNA"/>
</dbReference>
<name>A0A9X2EA73_9NOCA</name>
<dbReference type="RefSeq" id="WP_251913965.1">
    <property type="nucleotide sequence ID" value="NZ_JAMRXG010000008.1"/>
</dbReference>
<dbReference type="Proteomes" id="UP001139157">
    <property type="component" value="Unassembled WGS sequence"/>
</dbReference>
<evidence type="ECO:0000313" key="1">
    <source>
        <dbReference type="EMBL" id="MCM6775710.1"/>
    </source>
</evidence>
<sequence>MSSEERRFEFARQVAGQIETISGGLGLAGVVYDPDEFSLTVAERDRILYLDNLFRETADLAEEERAARIARFVTALLASGTEEFGWEQVRNRLRPILRPVSYRLAAPDDVEFLARPAFPFLDELVAVDLPDRRSIVTAGEASEWGVPAERVFATARANLAALGPPDSVDPNTVVRFADDGNGYFTSRLLSPEWLAAFTFGDRRPVAFAPDVDTLIVAPDDPDVLEPLFAMAEQEYREATRALSPQGYTLDPDGNVVPFDLVGPHPQHAAARRAACGLAVSEYAAQSEWLRERFEEELHLERYDIEPAYVAGAYLTEGPHGTDTVTIWGRGVEYLLPRTDYIAFCDEDDQGEPYTLFTVPFPDALEALGLTPVPGLEPPRYEVRHWPDDATLTALSRTAVALE</sequence>
<reference evidence="1" key="1">
    <citation type="submission" date="2022-06" db="EMBL/GenBank/DDBJ databases">
        <title>Novel species in genus nocardia.</title>
        <authorList>
            <person name="Li F."/>
        </authorList>
    </citation>
    <scope>NUCLEOTIDE SEQUENCE</scope>
    <source>
        <strain evidence="1">CDC141</strain>
    </source>
</reference>
<accession>A0A9X2EA73</accession>
<proteinExistence type="predicted"/>
<dbReference type="AlphaFoldDB" id="A0A9X2EA73"/>
<protein>
    <submittedName>
        <fullName evidence="1">Uncharacterized protein</fullName>
    </submittedName>
</protein>
<keyword evidence="2" id="KW-1185">Reference proteome</keyword>
<gene>
    <name evidence="1" type="ORF">NDR86_19730</name>
</gene>